<feature type="compositionally biased region" description="Basic and acidic residues" evidence="13">
    <location>
        <begin position="1975"/>
        <end position="2008"/>
    </location>
</feature>
<dbReference type="InterPro" id="IPR056882">
    <property type="entry name" value="MOM1_dom"/>
</dbReference>
<feature type="compositionally biased region" description="Low complexity" evidence="13">
    <location>
        <begin position="138"/>
        <end position="152"/>
    </location>
</feature>
<dbReference type="InterPro" id="IPR013083">
    <property type="entry name" value="Znf_RING/FYVE/PHD"/>
</dbReference>
<feature type="region of interest" description="Disordered" evidence="13">
    <location>
        <begin position="2232"/>
        <end position="2752"/>
    </location>
</feature>
<dbReference type="PROSITE" id="PS50013">
    <property type="entry name" value="CHROMO_2"/>
    <property type="match status" value="2"/>
</dbReference>
<dbReference type="Pfam" id="PF00385">
    <property type="entry name" value="Chromo"/>
    <property type="match status" value="1"/>
</dbReference>
<dbReference type="SUPFAM" id="SSF52540">
    <property type="entry name" value="P-loop containing nucleoside triphosphate hydrolases"/>
    <property type="match status" value="2"/>
</dbReference>
<evidence type="ECO:0000256" key="6">
    <source>
        <dbReference type="ARBA" id="ARBA00022801"/>
    </source>
</evidence>
<dbReference type="InterPro" id="IPR001650">
    <property type="entry name" value="Helicase_C-like"/>
</dbReference>
<evidence type="ECO:0000256" key="1">
    <source>
        <dbReference type="ARBA" id="ARBA00004123"/>
    </source>
</evidence>
<keyword evidence="9" id="KW-0805">Transcription regulation</keyword>
<dbReference type="PROSITE" id="PS51192">
    <property type="entry name" value="HELICASE_ATP_BIND_1"/>
    <property type="match status" value="1"/>
</dbReference>
<feature type="compositionally biased region" description="Polar residues" evidence="13">
    <location>
        <begin position="2628"/>
        <end position="2650"/>
    </location>
</feature>
<dbReference type="Proteomes" id="UP001605036">
    <property type="component" value="Unassembled WGS sequence"/>
</dbReference>
<accession>A0ABD1ZGB0</accession>
<feature type="region of interest" description="Disordered" evidence="13">
    <location>
        <begin position="1722"/>
        <end position="1769"/>
    </location>
</feature>
<dbReference type="EMBL" id="JBHFFA010000001">
    <property type="protein sequence ID" value="KAL2650122.1"/>
    <property type="molecule type" value="Genomic_DNA"/>
</dbReference>
<dbReference type="SMART" id="SM00298">
    <property type="entry name" value="CHROMO"/>
    <property type="match status" value="2"/>
</dbReference>
<feature type="compositionally biased region" description="Basic and acidic residues" evidence="13">
    <location>
        <begin position="493"/>
        <end position="503"/>
    </location>
</feature>
<feature type="compositionally biased region" description="Basic and acidic residues" evidence="13">
    <location>
        <begin position="813"/>
        <end position="835"/>
    </location>
</feature>
<keyword evidence="7" id="KW-0862">Zinc</keyword>
<feature type="compositionally biased region" description="Basic and acidic residues" evidence="13">
    <location>
        <begin position="162"/>
        <end position="171"/>
    </location>
</feature>
<dbReference type="GO" id="GO:0005634">
    <property type="term" value="C:nucleus"/>
    <property type="evidence" value="ECO:0007669"/>
    <property type="project" value="UniProtKB-SubCell"/>
</dbReference>
<sequence length="3395" mass="372757">MRDVCKQQKYATKKMTEKPDGGLIGQSGSRASDQILSGWQGSDEDEDVNIDNSDDEEVGLPPPKRNSTSSTSSLLGVSSEEKSRERDTETPFFKRGKPSSRRGIEKSGPAPVDRSAMKVRSADARRFRKEFTTNKSGAKPASIPQAPSASPSINGIPGSGKNDGRRFVRSEDFEEGDILPGESTRKRNDFHGDKVDNGKSVGTPNKRDEGESKSVEETRKRKEKDSTDSSDSDDEARKRRRYRELEKAQRIADRRLTLRERPDPRQQDGRAPRREATNHSVESVQRKFGERIPRQTNSVVRLRNGNEILPVGLQMEDKFGKEDLKRQMNKKLKTPEKVAEFPEAGRNPTQIPENSAGKDSPSKPTSDPGRPEELAGKGSLSKPTPDPGRNATRSPEKLAGKDSPPKPTPDSGSKPTRYPEKLAGKDSPAKPNRDPGRESTRSPEKSPGKDSPAKPPVGVHEGPSNNLGNKKGCLVLSGTRTGENAEDFPSHVSTERLALKRAEPPTTNGSSASGVLEDKKKTTIDSDIRSIEVLVKANDTALHENVNYLKPCGEEAVTNEDEQDSSLKGSLSSHKKVTKSCEADFPDSEAGGLPKIAGKATTWHITKSSGNFKERKVSESEEGSSRTKSQVSGDIVEGRGTRCRHTGGEDAVDRSERATGITATVVAPVTNKTHPIRDSSMKLRADTIGSGLEKRLDSFTGKKEGVVVGSPESAGDTNLSNNGIEKCCDTPGCKVTYHLECADPSMTEVPEGKWYCPSCAQKRLSYGVSASLQAVESIWDVRDCTCPSCNSSKHDGRTSDNGKASGMVEESGDPVRLRDLPVNRKRLPERVDDSSRSSSGTSQRVTRRKQVEQEAQKESEKQKPDAALSSSCLVSPSAEGQSKRCDKEYFVKWKNLSHLHNTWVTESELKKAAPKTLDSFRKRLETEGLNQGRNKWKAIWQVPERFLAKKLNGPPRRPGGGRGRGYLGMDARLEWFVKWQDLGHEHCTWESVHAGLLDIDLCKVLESNYDRWCEDAKRRSLPAHLEEVMRLRGAKFKALDEQPEWLQGCRLSDQQMHRFNTLRKRWHHHHNSLMVDERDQERTTTAVAFLLSLVEEFGAFKPVLVIVPATGLQMWKSELRRCAEHVNTVVYAGVPMGRSIIQRYELNPSEKPVKVQIALTTFEIANSDHEYLRKFEWEALILDEGHRARLSKSYRQLQFRAPYRLILLSDYSKCTPWELQQFLVFLEPENTTLESELQKHLERLDEDSQLVFLRGKLSEKMVGDGGSSQRTPLEFKEHWIEGIMTPIQVHLYCTELIKHFHLLHNGRTRADQNMGSIYELTGTLRNVCNHPFLVDSTLQEDLLSMLKPPQTLVEAGVRQCGKFKMLQRMLTYLHAEGRRVLLVCQTDMLCYYFDDYMRQIFGADSYECVSKGSEAVKIQAIQRFNAEDSTRFVFILKRNTAGVSFQLRETDAVIVYDSDWNPANDLQYLQKIIYKGRLNLYRLYTSMSVEEAAITYYSERRSDLHSGSKVWSAKYCQQIIKWKVKELFELNDVHSRGASEKDLMAKVLNRSSDDSLENIVKRILDGEVEPGIESFEGEIPEEEVEALKEFWASLLRERYAALQMEEQTNARKGLRNRKRVHYSEDALALASYTAANNEEEVKKKRRKTHGIESAQQGVRTVNTSHPSPKFSPVTGADSCSTEESLPAKSVSKDTNSPYVVSQPAVEEVSPVIPEKATRDVELRSGVEENETESQIRISEREEIVQPDGPRKISAKTTSGLSSASHEEGRKTRCEQQQVLLGLWRPEVTRICKTLQLSEKAATYADQLLVHCMKSYRMPKEPKDLVLQVQLALCVVAAERFHQKKDHAMTLSKIESFMDVKLKKESWEENFGKISVLCKGYPLPELPEEKLISQGQSVDVVSDVAGKVKPTDEDTSQHKPVVSGAVLENCQSSHVEDKRTSCQTPEPCEDGNSVDHGEAHSGESVQLPETAASNNHPDERQAAGKELEPHTGVERDAQREREQRLKPVAERQLASHGQKLVTADERLAAQKTQDVVTQAPDVRLPLAPEVKDVSGNKGPDAQVAFDGPLINEGLQNPPPTFNKGQILEKLKVERHEINKIVVHQQTKEMNDFYRLNHVEKDRIQRRHQETVAKLLKALTDSNQRATILEGQGNTYKENVKKFDMHTKEKHEILVKRQRAIRDEIHAVYAELLRQASGGSTRSLYDEAQAILANMGVKSVEEAQNILRAVEDEVRRKKAPAVAPQGPVGRVRSQTGRIPSDSQAPNILESTRLTQRVSLPPSASVTGAESRVQSSHIAQTPPVVSQPSIRSGTPSAQPPVSRAQSSPMPQTSPLVSPQPSVRSGTPSTQPPVSRAQSSPMSQTSPLVSPQPSVRSGTPSTQPPVSRAQTSLMPQTSPLVSSQPSVRSGTPPTQPPVSRAQSSRMPQTSPLDSPQTSVRSGTPPAQPPVSRAQSYLMPQTTPTVSPQPTIRSGTPPVPPPEPRADSCHLPQMFPLVSPQPSVRSGTLPAQPPESRAQSSHVPPTSPLASPQPSVRSGTPPEQPPESLSQSSQISQTTPLASPQFSVRSGTPPAQPSEPRVQSAHISQTSPLVSTQPSVRLVPPSAPPRQVSQLPPLQLQQAAPPPAATPQSNRSAQPVQPNVSTAQTNDVQHSLHQRTAMPARQASAVVQEDIQSPRQQQVLSSPNVLPADPVPSQLPPQVGRTQPLQPSATSQHQRPIQLRQLTAEQQRNLSTRRPQSTAVPQQQTAWQTSSTGQGVAAYARLHPPSQNSGNPLSGTASANVTAHVSPMPTVNNVASFTQAGVLLPAIPPNMLGPDPVLLEESRLKKEKDIIKNAHENKAMEIRKKYTEEKEDAQRKYEALLAEIKRKYEGMLDENAQYFQRQTTIIHEKHLRARYSRLVAEALRNRAMFDIVYQPRHTGQQGVELGSSSGQVQNGAGHACPPTRSYAPPTQQTTLAMQHIAAVNGSMINTGSGQSGNASLPAGRAHFSNNSSVHARVLGSSQTEVSARSSSGQVSTGAAVPRTFASGGVATQHTNGNNLVPTEGVQGQRNDFVYGVAQQGNSLSTAHRPSVPSGISRVAVVQSTNSPHAPTYVGSPSIVSASAGMGAAVGASVQSAGLGHELGGASVGGLWQGRAWPGAWRNGVSLTHPSGTVDSQTVHVTVPASWIRTSAGSPALSASNSRLGGSAQPAGDNSQGQQWTSTLNRVNVNMNPTSSQQRRSWASEWAGNILMPEPYGNPVLHSDTSVSGGLNGAAVERLRTIEAAVASYVPPASGPVYQPECVVNRAQDVDWRSVPSPHSSQHPSLSVRTSGEPQIGGDGLIAAGLFEVLEISGTEGARYLRDVEHYPDYVSLGNEVSRQVSTDFNPAAVLLRLLNMESILDYPSFFSGGDVATSFA</sequence>
<feature type="coiled-coil region" evidence="12">
    <location>
        <begin position="2831"/>
        <end position="2873"/>
    </location>
</feature>
<reference evidence="17 18" key="1">
    <citation type="submission" date="2024-09" db="EMBL/GenBank/DDBJ databases">
        <title>Chromosome-scale assembly of Riccia fluitans.</title>
        <authorList>
            <person name="Paukszto L."/>
            <person name="Sawicki J."/>
            <person name="Karawczyk K."/>
            <person name="Piernik-Szablinska J."/>
            <person name="Szczecinska M."/>
            <person name="Mazdziarz M."/>
        </authorList>
    </citation>
    <scope>NUCLEOTIDE SEQUENCE [LARGE SCALE GENOMIC DNA]</scope>
    <source>
        <strain evidence="17">Rf_01</strain>
        <tissue evidence="17">Aerial parts of the thallus</tissue>
    </source>
</reference>
<evidence type="ECO:0000259" key="16">
    <source>
        <dbReference type="PROSITE" id="PS51194"/>
    </source>
</evidence>
<dbReference type="InterPro" id="IPR023780">
    <property type="entry name" value="Chromo_domain"/>
</dbReference>
<evidence type="ECO:0000256" key="5">
    <source>
        <dbReference type="ARBA" id="ARBA00022771"/>
    </source>
</evidence>
<feature type="compositionally biased region" description="Polar residues" evidence="13">
    <location>
        <begin position="2512"/>
        <end position="2533"/>
    </location>
</feature>
<comment type="subcellular location">
    <subcellularLocation>
        <location evidence="1">Nucleus</location>
    </subcellularLocation>
</comment>
<feature type="compositionally biased region" description="Basic and acidic residues" evidence="13">
    <location>
        <begin position="612"/>
        <end position="625"/>
    </location>
</feature>
<dbReference type="InterPro" id="IPR016197">
    <property type="entry name" value="Chromo-like_dom_sf"/>
</dbReference>
<feature type="compositionally biased region" description="Basic and acidic residues" evidence="13">
    <location>
        <begin position="315"/>
        <end position="326"/>
    </location>
</feature>
<evidence type="ECO:0000256" key="12">
    <source>
        <dbReference type="SAM" id="Coils"/>
    </source>
</evidence>
<evidence type="ECO:0000256" key="13">
    <source>
        <dbReference type="SAM" id="MobiDB-lite"/>
    </source>
</evidence>
<feature type="compositionally biased region" description="Basic and acidic residues" evidence="13">
    <location>
        <begin position="183"/>
        <end position="197"/>
    </location>
</feature>
<evidence type="ECO:0000256" key="8">
    <source>
        <dbReference type="ARBA" id="ARBA00022840"/>
    </source>
</evidence>
<dbReference type="Pfam" id="PF25029">
    <property type="entry name" value="MOM1"/>
    <property type="match status" value="1"/>
</dbReference>
<evidence type="ECO:0000313" key="18">
    <source>
        <dbReference type="Proteomes" id="UP001605036"/>
    </source>
</evidence>
<feature type="compositionally biased region" description="Polar residues" evidence="13">
    <location>
        <begin position="2699"/>
        <end position="2752"/>
    </location>
</feature>
<dbReference type="InterPro" id="IPR000953">
    <property type="entry name" value="Chromo/chromo_shadow_dom"/>
</dbReference>
<protein>
    <submittedName>
        <fullName evidence="17">Uncharacterized protein</fullName>
    </submittedName>
</protein>
<feature type="compositionally biased region" description="Polar residues" evidence="13">
    <location>
        <begin position="1754"/>
        <end position="1763"/>
    </location>
</feature>
<keyword evidence="18" id="KW-1185">Reference proteome</keyword>
<feature type="domain" description="Helicase C-terminal" evidence="16">
    <location>
        <begin position="1365"/>
        <end position="1544"/>
    </location>
</feature>
<evidence type="ECO:0000256" key="2">
    <source>
        <dbReference type="ARBA" id="ARBA00022723"/>
    </source>
</evidence>
<dbReference type="Pfam" id="PF00176">
    <property type="entry name" value="SNF2-rel_dom"/>
    <property type="match status" value="1"/>
</dbReference>
<feature type="compositionally biased region" description="Low complexity" evidence="13">
    <location>
        <begin position="2541"/>
        <end position="2556"/>
    </location>
</feature>
<feature type="compositionally biased region" description="Polar residues" evidence="13">
    <location>
        <begin position="2416"/>
        <end position="2437"/>
    </location>
</feature>
<keyword evidence="10" id="KW-0804">Transcription</keyword>
<keyword evidence="4" id="KW-0547">Nucleotide-binding</keyword>
<dbReference type="PROSITE" id="PS00598">
    <property type="entry name" value="CHROMO_1"/>
    <property type="match status" value="1"/>
</dbReference>
<dbReference type="CDD" id="cd18793">
    <property type="entry name" value="SF2_C_SNF"/>
    <property type="match status" value="1"/>
</dbReference>
<feature type="region of interest" description="Disordered" evidence="13">
    <location>
        <begin position="3291"/>
        <end position="3311"/>
    </location>
</feature>
<feature type="domain" description="Chromo" evidence="14">
    <location>
        <begin position="941"/>
        <end position="991"/>
    </location>
</feature>
<feature type="domain" description="Helicase ATP-binding" evidence="15">
    <location>
        <begin position="1063"/>
        <end position="1209"/>
    </location>
</feature>
<feature type="compositionally biased region" description="Basic and acidic residues" evidence="13">
    <location>
        <begin position="849"/>
        <end position="864"/>
    </location>
</feature>
<feature type="compositionally biased region" description="Basic and acidic residues" evidence="13">
    <location>
        <begin position="120"/>
        <end position="132"/>
    </location>
</feature>
<evidence type="ECO:0000259" key="15">
    <source>
        <dbReference type="PROSITE" id="PS51192"/>
    </source>
</evidence>
<dbReference type="InterPro" id="IPR011011">
    <property type="entry name" value="Znf_FYVE_PHD"/>
</dbReference>
<dbReference type="InterPro" id="IPR038718">
    <property type="entry name" value="SNF2-like_sf"/>
</dbReference>
<feature type="compositionally biased region" description="Polar residues" evidence="13">
    <location>
        <begin position="1653"/>
        <end position="1666"/>
    </location>
</feature>
<feature type="compositionally biased region" description="Low complexity" evidence="13">
    <location>
        <begin position="3292"/>
        <end position="3306"/>
    </location>
</feature>
<feature type="compositionally biased region" description="Low complexity" evidence="13">
    <location>
        <begin position="2455"/>
        <end position="2466"/>
    </location>
</feature>
<dbReference type="PROSITE" id="PS51194">
    <property type="entry name" value="HELICASE_CTER"/>
    <property type="match status" value="1"/>
</dbReference>
<feature type="compositionally biased region" description="Polar residues" evidence="13">
    <location>
        <begin position="2669"/>
        <end position="2683"/>
    </location>
</feature>
<feature type="region of interest" description="Disordered" evidence="13">
    <location>
        <begin position="1"/>
        <end position="298"/>
    </location>
</feature>
<feature type="compositionally biased region" description="Basic and acidic residues" evidence="13">
    <location>
        <begin position="394"/>
        <end position="404"/>
    </location>
</feature>
<dbReference type="PANTHER" id="PTHR45623:SF13">
    <property type="entry name" value="HELICASE PROTEIN MOM1"/>
    <property type="match status" value="1"/>
</dbReference>
<evidence type="ECO:0000256" key="11">
    <source>
        <dbReference type="ARBA" id="ARBA00023242"/>
    </source>
</evidence>
<gene>
    <name evidence="17" type="ORF">R1flu_018250</name>
</gene>
<feature type="compositionally biased region" description="Polar residues" evidence="13">
    <location>
        <begin position="3172"/>
        <end position="3182"/>
    </location>
</feature>
<organism evidence="17 18">
    <name type="scientific">Riccia fluitans</name>
    <dbReference type="NCBI Taxonomy" id="41844"/>
    <lineage>
        <taxon>Eukaryota</taxon>
        <taxon>Viridiplantae</taxon>
        <taxon>Streptophyta</taxon>
        <taxon>Embryophyta</taxon>
        <taxon>Marchantiophyta</taxon>
        <taxon>Marchantiopsida</taxon>
        <taxon>Marchantiidae</taxon>
        <taxon>Marchantiales</taxon>
        <taxon>Ricciaceae</taxon>
        <taxon>Riccia</taxon>
    </lineage>
</organism>
<dbReference type="Gene3D" id="3.30.40.10">
    <property type="entry name" value="Zinc/RING finger domain, C3HC4 (zinc finger)"/>
    <property type="match status" value="1"/>
</dbReference>
<dbReference type="GO" id="GO:0016787">
    <property type="term" value="F:hydrolase activity"/>
    <property type="evidence" value="ECO:0007669"/>
    <property type="project" value="UniProtKB-KW"/>
</dbReference>
<evidence type="ECO:0000256" key="7">
    <source>
        <dbReference type="ARBA" id="ARBA00022833"/>
    </source>
</evidence>
<comment type="caution">
    <text evidence="17">The sequence shown here is derived from an EMBL/GenBank/DDBJ whole genome shotgun (WGS) entry which is preliminary data.</text>
</comment>
<feature type="region of interest" description="Disordered" evidence="13">
    <location>
        <begin position="1934"/>
        <end position="2016"/>
    </location>
</feature>
<feature type="domain" description="Chromo" evidence="14">
    <location>
        <begin position="868"/>
        <end position="932"/>
    </location>
</feature>
<evidence type="ECO:0000256" key="10">
    <source>
        <dbReference type="ARBA" id="ARBA00023163"/>
    </source>
</evidence>
<feature type="compositionally biased region" description="Polar residues" evidence="13">
    <location>
        <begin position="26"/>
        <end position="40"/>
    </location>
</feature>
<dbReference type="GO" id="GO:0008270">
    <property type="term" value="F:zinc ion binding"/>
    <property type="evidence" value="ECO:0007669"/>
    <property type="project" value="UniProtKB-KW"/>
</dbReference>
<keyword evidence="3" id="KW-0677">Repeat</keyword>
<dbReference type="InterPro" id="IPR049730">
    <property type="entry name" value="SNF2/RAD54-like_C"/>
</dbReference>
<name>A0ABD1ZGB0_9MARC</name>
<dbReference type="InterPro" id="IPR001965">
    <property type="entry name" value="Znf_PHD"/>
</dbReference>
<feature type="compositionally biased region" description="Acidic residues" evidence="13">
    <location>
        <begin position="42"/>
        <end position="58"/>
    </location>
</feature>
<evidence type="ECO:0000259" key="14">
    <source>
        <dbReference type="PROSITE" id="PS50013"/>
    </source>
</evidence>
<keyword evidence="11" id="KW-0539">Nucleus</keyword>
<feature type="compositionally biased region" description="Polar residues" evidence="13">
    <location>
        <begin position="2580"/>
        <end position="2594"/>
    </location>
</feature>
<dbReference type="PANTHER" id="PTHR45623">
    <property type="entry name" value="CHROMODOMAIN-HELICASE-DNA-BINDING PROTEIN 3-RELATED-RELATED"/>
    <property type="match status" value="1"/>
</dbReference>
<keyword evidence="6" id="KW-0378">Hydrolase</keyword>
<dbReference type="SUPFAM" id="SSF57903">
    <property type="entry name" value="FYVE/PHD zinc finger"/>
    <property type="match status" value="1"/>
</dbReference>
<dbReference type="GO" id="GO:0005524">
    <property type="term" value="F:ATP binding"/>
    <property type="evidence" value="ECO:0007669"/>
    <property type="project" value="UniProtKB-KW"/>
</dbReference>
<proteinExistence type="predicted"/>
<keyword evidence="2" id="KW-0479">Metal-binding</keyword>
<keyword evidence="8" id="KW-0067">ATP-binding</keyword>
<feature type="compositionally biased region" description="Basic and acidic residues" evidence="13">
    <location>
        <begin position="79"/>
        <end position="89"/>
    </location>
</feature>
<dbReference type="Pfam" id="PF00271">
    <property type="entry name" value="Helicase_C"/>
    <property type="match status" value="1"/>
</dbReference>
<feature type="compositionally biased region" description="Basic and acidic residues" evidence="13">
    <location>
        <begin position="205"/>
        <end position="227"/>
    </location>
</feature>
<feature type="compositionally biased region" description="Basic and acidic residues" evidence="13">
    <location>
        <begin position="636"/>
        <end position="657"/>
    </location>
</feature>
<keyword evidence="5" id="KW-0863">Zinc-finger</keyword>
<dbReference type="InterPro" id="IPR000330">
    <property type="entry name" value="SNF2_N"/>
</dbReference>
<dbReference type="Gene3D" id="3.40.50.300">
    <property type="entry name" value="P-loop containing nucleotide triphosphate hydrolases"/>
    <property type="match status" value="1"/>
</dbReference>
<dbReference type="SUPFAM" id="SSF54160">
    <property type="entry name" value="Chromo domain-like"/>
    <property type="match status" value="2"/>
</dbReference>
<keyword evidence="12" id="KW-0175">Coiled coil</keyword>
<evidence type="ECO:0000313" key="17">
    <source>
        <dbReference type="EMBL" id="KAL2650122.1"/>
    </source>
</evidence>
<feature type="compositionally biased region" description="Polar residues" evidence="13">
    <location>
        <begin position="2320"/>
        <end position="2408"/>
    </location>
</feature>
<feature type="region of interest" description="Disordered" evidence="13">
    <location>
        <begin position="610"/>
        <end position="657"/>
    </location>
</feature>
<evidence type="ECO:0000256" key="3">
    <source>
        <dbReference type="ARBA" id="ARBA00022737"/>
    </source>
</evidence>
<dbReference type="Gene3D" id="3.40.50.10810">
    <property type="entry name" value="Tandem AAA-ATPase domain"/>
    <property type="match status" value="1"/>
</dbReference>
<dbReference type="InterPro" id="IPR027417">
    <property type="entry name" value="P-loop_NTPase"/>
</dbReference>
<feature type="compositionally biased region" description="Polar residues" evidence="13">
    <location>
        <begin position="868"/>
        <end position="878"/>
    </location>
</feature>
<dbReference type="SMART" id="SM00249">
    <property type="entry name" value="PHD"/>
    <property type="match status" value="1"/>
</dbReference>
<feature type="compositionally biased region" description="Low complexity" evidence="13">
    <location>
        <begin position="2604"/>
        <end position="2618"/>
    </location>
</feature>
<feature type="compositionally biased region" description="Basic and acidic residues" evidence="13">
    <location>
        <begin position="284"/>
        <end position="293"/>
    </location>
</feature>
<evidence type="ECO:0000256" key="4">
    <source>
        <dbReference type="ARBA" id="ARBA00022741"/>
    </source>
</evidence>
<feature type="compositionally biased region" description="Polar residues" evidence="13">
    <location>
        <begin position="2250"/>
        <end position="2313"/>
    </location>
</feature>
<feature type="region of interest" description="Disordered" evidence="13">
    <location>
        <begin position="1638"/>
        <end position="1697"/>
    </location>
</feature>
<feature type="compositionally biased region" description="Low complexity" evidence="13">
    <location>
        <begin position="67"/>
        <end position="78"/>
    </location>
</feature>
<dbReference type="Gene3D" id="2.40.50.40">
    <property type="match status" value="2"/>
</dbReference>
<dbReference type="InterPro" id="IPR023779">
    <property type="entry name" value="Chromodomain_CS"/>
</dbReference>
<feature type="region of interest" description="Disordered" evidence="13">
    <location>
        <begin position="790"/>
        <end position="878"/>
    </location>
</feature>
<feature type="region of interest" description="Disordered" evidence="13">
    <location>
        <begin position="315"/>
        <end position="518"/>
    </location>
</feature>
<evidence type="ECO:0000256" key="9">
    <source>
        <dbReference type="ARBA" id="ARBA00023015"/>
    </source>
</evidence>
<dbReference type="InterPro" id="IPR014001">
    <property type="entry name" value="Helicase_ATP-bd"/>
</dbReference>
<feature type="compositionally biased region" description="Basic and acidic residues" evidence="13">
    <location>
        <begin position="243"/>
        <end position="277"/>
    </location>
</feature>
<feature type="region of interest" description="Disordered" evidence="13">
    <location>
        <begin position="3172"/>
        <end position="3196"/>
    </location>
</feature>
<feature type="compositionally biased region" description="Basic and acidic residues" evidence="13">
    <location>
        <begin position="417"/>
        <end position="452"/>
    </location>
</feature>